<evidence type="ECO:0000256" key="8">
    <source>
        <dbReference type="ARBA" id="ARBA00023157"/>
    </source>
</evidence>
<feature type="non-terminal residue" evidence="11">
    <location>
        <position position="1"/>
    </location>
</feature>
<dbReference type="PROSITE" id="PS01291">
    <property type="entry name" value="ART"/>
    <property type="match status" value="1"/>
</dbReference>
<evidence type="ECO:0000256" key="6">
    <source>
        <dbReference type="ARBA" id="ARBA00022857"/>
    </source>
</evidence>
<keyword evidence="12" id="KW-1185">Reference proteome</keyword>
<keyword evidence="7 10" id="KW-0520">NAD</keyword>
<feature type="non-terminal residue" evidence="11">
    <location>
        <position position="232"/>
    </location>
</feature>
<dbReference type="PANTHER" id="PTHR10339:SF2">
    <property type="entry name" value="ECTO-ADP-RIBOSYLTRANSFERASE 5"/>
    <property type="match status" value="1"/>
</dbReference>
<proteinExistence type="inferred from homology"/>
<keyword evidence="2 10" id="KW-0328">Glycosyltransferase</keyword>
<dbReference type="FunFam" id="3.90.176.10:FF:000001">
    <property type="entry name" value="NAD(P)(+)--arginine ADP-ribosyltransferase"/>
    <property type="match status" value="1"/>
</dbReference>
<dbReference type="PRINTS" id="PR00970">
    <property type="entry name" value="RIBTRNSFRASE"/>
</dbReference>
<evidence type="ECO:0000313" key="11">
    <source>
        <dbReference type="EMBL" id="KAG8535977.1"/>
    </source>
</evidence>
<dbReference type="EC" id="2.4.2.31" evidence="10"/>
<dbReference type="Proteomes" id="UP000824782">
    <property type="component" value="Unassembled WGS sequence"/>
</dbReference>
<name>A0AAV6YFJ3_ENGPU</name>
<keyword evidence="4" id="KW-0548">Nucleotidyltransferase</keyword>
<sequence length="232" mass="27248">RCCRAVDLSMMADAFDDQYIGCARQMEREMQNILVQEKKYKEFAIMWFLAEQTWEKIKPFHVFPRDFKDEYGIAVVLYTKEGPFPIYQQLNRNVSIAGRSRDHYMRRFHFKALHFYLTRAMQLLGGGASCDERAQVYRGSWMTYRNVSPDIRFGQFASSSLNRRTAKRFGTKTEFTIFSCFGVDIEIFSDFKEEEVLIPVTEKFHAIKKSDDSYVLRSSGQHCSHYNCAYLG</sequence>
<dbReference type="SUPFAM" id="SSF56399">
    <property type="entry name" value="ADP-ribosylation"/>
    <property type="match status" value="1"/>
</dbReference>
<keyword evidence="8" id="KW-1015">Disulfide bond</keyword>
<dbReference type="GO" id="GO:0106274">
    <property type="term" value="F:NAD+-protein-arginine ADP-ribosyltransferase activity"/>
    <property type="evidence" value="ECO:0007669"/>
    <property type="project" value="UniProtKB-EC"/>
</dbReference>
<comment type="caution">
    <text evidence="11">The sequence shown here is derived from an EMBL/GenBank/DDBJ whole genome shotgun (WGS) entry which is preliminary data.</text>
</comment>
<comment type="catalytic activity">
    <reaction evidence="9 10">
        <text>L-arginyl-[protein] + NAD(+) = N(omega)-(ADP-D-ribosyl)-L-arginyl-[protein] + nicotinamide + H(+)</text>
        <dbReference type="Rhea" id="RHEA:19149"/>
        <dbReference type="Rhea" id="RHEA-COMP:10532"/>
        <dbReference type="Rhea" id="RHEA-COMP:15087"/>
        <dbReference type="ChEBI" id="CHEBI:15378"/>
        <dbReference type="ChEBI" id="CHEBI:17154"/>
        <dbReference type="ChEBI" id="CHEBI:29965"/>
        <dbReference type="ChEBI" id="CHEBI:57540"/>
        <dbReference type="ChEBI" id="CHEBI:142554"/>
        <dbReference type="EC" id="2.4.2.31"/>
    </reaction>
</comment>
<dbReference type="Gene3D" id="3.90.176.10">
    <property type="entry name" value="Toxin ADP-ribosyltransferase, Chain A, domain 1"/>
    <property type="match status" value="1"/>
</dbReference>
<dbReference type="PANTHER" id="PTHR10339">
    <property type="entry name" value="ADP-RIBOSYLTRANSFERASE"/>
    <property type="match status" value="1"/>
</dbReference>
<dbReference type="EMBL" id="WNYA01052976">
    <property type="protein sequence ID" value="KAG8535977.1"/>
    <property type="molecule type" value="Genomic_DNA"/>
</dbReference>
<keyword evidence="5" id="KW-0732">Signal</keyword>
<accession>A0AAV6YFJ3</accession>
<keyword evidence="3 10" id="KW-0808">Transferase</keyword>
<evidence type="ECO:0000313" key="12">
    <source>
        <dbReference type="Proteomes" id="UP000824782"/>
    </source>
</evidence>
<evidence type="ECO:0000256" key="4">
    <source>
        <dbReference type="ARBA" id="ARBA00022695"/>
    </source>
</evidence>
<protein>
    <recommendedName>
        <fullName evidence="10">NAD(P)(+)--arginine ADP-ribosyltransferase</fullName>
        <ecNumber evidence="10">2.4.2.31</ecNumber>
    </recommendedName>
    <alternativeName>
        <fullName evidence="10">Mono(ADP-ribosyl)transferase</fullName>
    </alternativeName>
</protein>
<dbReference type="Pfam" id="PF01129">
    <property type="entry name" value="ART"/>
    <property type="match status" value="1"/>
</dbReference>
<evidence type="ECO:0000256" key="7">
    <source>
        <dbReference type="ARBA" id="ARBA00023027"/>
    </source>
</evidence>
<evidence type="ECO:0000256" key="1">
    <source>
        <dbReference type="ARBA" id="ARBA00009558"/>
    </source>
</evidence>
<evidence type="ECO:0000256" key="3">
    <source>
        <dbReference type="ARBA" id="ARBA00022679"/>
    </source>
</evidence>
<dbReference type="InterPro" id="IPR050999">
    <property type="entry name" value="ADP-ribosyltransferase_ARG"/>
</dbReference>
<keyword evidence="6 10" id="KW-0521">NADP</keyword>
<reference evidence="11" key="1">
    <citation type="thesis" date="2020" institute="ProQuest LLC" country="789 East Eisenhower Parkway, Ann Arbor, MI, USA">
        <title>Comparative Genomics and Chromosome Evolution.</title>
        <authorList>
            <person name="Mudd A.B."/>
        </authorList>
    </citation>
    <scope>NUCLEOTIDE SEQUENCE</scope>
    <source>
        <strain evidence="11">237g6f4</strain>
        <tissue evidence="11">Blood</tissue>
    </source>
</reference>
<comment type="similarity">
    <text evidence="1 10">Belongs to the Arg-specific ADP-ribosyltransferase family.</text>
</comment>
<organism evidence="11 12">
    <name type="scientific">Engystomops pustulosus</name>
    <name type="common">Tungara frog</name>
    <name type="synonym">Physalaemus pustulosus</name>
    <dbReference type="NCBI Taxonomy" id="76066"/>
    <lineage>
        <taxon>Eukaryota</taxon>
        <taxon>Metazoa</taxon>
        <taxon>Chordata</taxon>
        <taxon>Craniata</taxon>
        <taxon>Vertebrata</taxon>
        <taxon>Euteleostomi</taxon>
        <taxon>Amphibia</taxon>
        <taxon>Batrachia</taxon>
        <taxon>Anura</taxon>
        <taxon>Neobatrachia</taxon>
        <taxon>Hyloidea</taxon>
        <taxon>Leptodactylidae</taxon>
        <taxon>Leiuperinae</taxon>
        <taxon>Engystomops</taxon>
    </lineage>
</organism>
<evidence type="ECO:0000256" key="5">
    <source>
        <dbReference type="ARBA" id="ARBA00022729"/>
    </source>
</evidence>
<evidence type="ECO:0000256" key="10">
    <source>
        <dbReference type="RuleBase" id="RU361228"/>
    </source>
</evidence>
<dbReference type="InterPro" id="IPR000768">
    <property type="entry name" value="ART"/>
</dbReference>
<dbReference type="PROSITE" id="PS51996">
    <property type="entry name" value="TR_MART"/>
    <property type="match status" value="1"/>
</dbReference>
<dbReference type="GO" id="GO:0003950">
    <property type="term" value="F:NAD+ poly-ADP-ribosyltransferase activity"/>
    <property type="evidence" value="ECO:0007669"/>
    <property type="project" value="TreeGrafter"/>
</dbReference>
<dbReference type="AlphaFoldDB" id="A0AAV6YFJ3"/>
<evidence type="ECO:0000256" key="2">
    <source>
        <dbReference type="ARBA" id="ARBA00022676"/>
    </source>
</evidence>
<gene>
    <name evidence="11" type="ORF">GDO81_027371</name>
</gene>
<evidence type="ECO:0000256" key="9">
    <source>
        <dbReference type="ARBA" id="ARBA00047597"/>
    </source>
</evidence>
<dbReference type="GO" id="GO:0016779">
    <property type="term" value="F:nucleotidyltransferase activity"/>
    <property type="evidence" value="ECO:0007669"/>
    <property type="project" value="UniProtKB-KW"/>
</dbReference>